<dbReference type="InterPro" id="IPR051222">
    <property type="entry name" value="PPR/CCM1_RNA-binding"/>
</dbReference>
<evidence type="ECO:0000256" key="1">
    <source>
        <dbReference type="ARBA" id="ARBA00022737"/>
    </source>
</evidence>
<keyword evidence="3" id="KW-1185">Reference proteome</keyword>
<dbReference type="EMBL" id="JAPEVB010000001">
    <property type="protein sequence ID" value="KAJ4395839.1"/>
    <property type="molecule type" value="Genomic_DNA"/>
</dbReference>
<dbReference type="OrthoDB" id="185373at2759"/>
<accession>A0A9W9D114</accession>
<organism evidence="2 3">
    <name type="scientific">Gnomoniopsis smithogilvyi</name>
    <dbReference type="NCBI Taxonomy" id="1191159"/>
    <lineage>
        <taxon>Eukaryota</taxon>
        <taxon>Fungi</taxon>
        <taxon>Dikarya</taxon>
        <taxon>Ascomycota</taxon>
        <taxon>Pezizomycotina</taxon>
        <taxon>Sordariomycetes</taxon>
        <taxon>Sordariomycetidae</taxon>
        <taxon>Diaporthales</taxon>
        <taxon>Gnomoniaceae</taxon>
        <taxon>Gnomoniopsis</taxon>
    </lineage>
</organism>
<evidence type="ECO:0000313" key="3">
    <source>
        <dbReference type="Proteomes" id="UP001140453"/>
    </source>
</evidence>
<sequence length="791" mass="91031">MLNFFKQKPPREIKAVGFEPGFSTFIEFRSNTVNNVKPPSREVLLEAVRVFFDHKLRLKKPVNKTQAFVARLVIEHLQADRPGRTDAPQSPNELERKAWLAQPMLNREDLQKVLRALAIHNRYGKSKDVADLAVFAYEELKALQMSLPSWNGTDKRKRKLSEIHSEDLPRLFTILTHHDQTKLAAEMLSNFEDVVKDPANPRSRDEEGTRNKLFELHLKVLRGYGREGDHSLLREYAKMLCNAGFPYTSEFAMSMTNAFASMGEDGEEELREWFEKSLVHEDPSRDRQLARLQSPKVYMDLVTFSSKTGRQPDWLKTALQELCDMNPPKRWWDVIIKWAVCQGKDIGHIRNMIGVMAQVNPEDESVRADILTINGMLRVAIAHKAYFLAERINSLASELGLRPNAETHISLLKARIAGQDSIGAASAFQDLIHTGSITPASEANEVVNSYLRYLCSTTDSRTVIDTLSRAEAQQGELEPETVVEVCLKFLRDDRTMEVVDTLGLHLNHFSMDERRVVREELLRYCLDMSISTARAWDVYSLLRQFLPETSREERTNLMKAFFYRKRPDMACHIFGHMRSHADDKIRPDAETYIICLENLGSYPDSESLTMIHNMFKMDALIQPSTKLYNAFIIAYTGCNEPRKAYEFWRQVANSKDGPTYKSLELAFRACQKLPYGYDRAKVIWDKMHSMEVDIPAPVYDAYILMLAGQAQLDNMKAMLLARHTDYAEEPAQILLTRIFNALPYPDLQQAYKEWAALEFPDKWQKIQKLRMTKTIEGTDRISSPPERMKAE</sequence>
<dbReference type="PANTHER" id="PTHR47942">
    <property type="entry name" value="TETRATRICOPEPTIDE REPEAT (TPR)-LIKE SUPERFAMILY PROTEIN-RELATED"/>
    <property type="match status" value="1"/>
</dbReference>
<protein>
    <recommendedName>
        <fullName evidence="4">Complex I intermediate-associated protein 84</fullName>
    </recommendedName>
</protein>
<evidence type="ECO:0000313" key="2">
    <source>
        <dbReference type="EMBL" id="KAJ4395839.1"/>
    </source>
</evidence>
<dbReference type="InterPro" id="IPR011990">
    <property type="entry name" value="TPR-like_helical_dom_sf"/>
</dbReference>
<gene>
    <name evidence="2" type="ORF">N0V93_000053</name>
</gene>
<comment type="caution">
    <text evidence="2">The sequence shown here is derived from an EMBL/GenBank/DDBJ whole genome shotgun (WGS) entry which is preliminary data.</text>
</comment>
<reference evidence="2" key="1">
    <citation type="submission" date="2022-10" db="EMBL/GenBank/DDBJ databases">
        <title>Tapping the CABI collections for fungal endophytes: first genome assemblies for Collariella, Neodidymelliopsis, Ascochyta clinopodiicola, Didymella pomorum, Didymosphaeria variabile, Neocosmospora piperis and Neocucurbitaria cava.</title>
        <authorList>
            <person name="Hill R."/>
        </authorList>
    </citation>
    <scope>NUCLEOTIDE SEQUENCE</scope>
    <source>
        <strain evidence="2">IMI 355082</strain>
    </source>
</reference>
<dbReference type="Gene3D" id="1.25.40.10">
    <property type="entry name" value="Tetratricopeptide repeat domain"/>
    <property type="match status" value="1"/>
</dbReference>
<keyword evidence="1" id="KW-0677">Repeat</keyword>
<dbReference type="Proteomes" id="UP001140453">
    <property type="component" value="Unassembled WGS sequence"/>
</dbReference>
<proteinExistence type="predicted"/>
<name>A0A9W9D114_9PEZI</name>
<dbReference type="PANTHER" id="PTHR47942:SF63">
    <property type="entry name" value="PENTATRICOPEPTIDE REPEAT-CONTAINING PROTEIN"/>
    <property type="match status" value="1"/>
</dbReference>
<evidence type="ECO:0008006" key="4">
    <source>
        <dbReference type="Google" id="ProtNLM"/>
    </source>
</evidence>
<dbReference type="AlphaFoldDB" id="A0A9W9D114"/>